<feature type="transmembrane region" description="Helical" evidence="8">
    <location>
        <begin position="60"/>
        <end position="84"/>
    </location>
</feature>
<dbReference type="Proteomes" id="UP001611339">
    <property type="component" value="Unassembled WGS sequence"/>
</dbReference>
<feature type="transmembrane region" description="Helical" evidence="8">
    <location>
        <begin position="172"/>
        <end position="189"/>
    </location>
</feature>
<dbReference type="CDD" id="cd17369">
    <property type="entry name" value="MFS_ShiA_like"/>
    <property type="match status" value="1"/>
</dbReference>
<dbReference type="SUPFAM" id="SSF103473">
    <property type="entry name" value="MFS general substrate transporter"/>
    <property type="match status" value="1"/>
</dbReference>
<feature type="region of interest" description="Disordered" evidence="7">
    <location>
        <begin position="441"/>
        <end position="478"/>
    </location>
</feature>
<dbReference type="PANTHER" id="PTHR43045:SF1">
    <property type="entry name" value="SHIKIMATE TRANSPORTER"/>
    <property type="match status" value="1"/>
</dbReference>
<feature type="transmembrane region" description="Helical" evidence="8">
    <location>
        <begin position="195"/>
        <end position="214"/>
    </location>
</feature>
<organism evidence="10 11">
    <name type="scientific">Streptomyces litmocidini</name>
    <dbReference type="NCBI Taxonomy" id="67318"/>
    <lineage>
        <taxon>Bacteria</taxon>
        <taxon>Bacillati</taxon>
        <taxon>Actinomycetota</taxon>
        <taxon>Actinomycetes</taxon>
        <taxon>Kitasatosporales</taxon>
        <taxon>Streptomycetaceae</taxon>
        <taxon>Streptomyces</taxon>
    </lineage>
</organism>
<dbReference type="Pfam" id="PF00083">
    <property type="entry name" value="Sugar_tr"/>
    <property type="match status" value="1"/>
</dbReference>
<keyword evidence="2" id="KW-0813">Transport</keyword>
<keyword evidence="5 8" id="KW-1133">Transmembrane helix</keyword>
<dbReference type="InterPro" id="IPR005828">
    <property type="entry name" value="MFS_sugar_transport-like"/>
</dbReference>
<evidence type="ECO:0000259" key="9">
    <source>
        <dbReference type="PROSITE" id="PS50850"/>
    </source>
</evidence>
<comment type="caution">
    <text evidence="10">The sequence shown here is derived from an EMBL/GenBank/DDBJ whole genome shotgun (WGS) entry which is preliminary data.</text>
</comment>
<dbReference type="PROSITE" id="PS50850">
    <property type="entry name" value="MFS"/>
    <property type="match status" value="1"/>
</dbReference>
<name>A0ABW7U5X4_9ACTN</name>
<dbReference type="InterPro" id="IPR020846">
    <property type="entry name" value="MFS_dom"/>
</dbReference>
<dbReference type="EMBL" id="JBIRUI010000006">
    <property type="protein sequence ID" value="MFI1715014.1"/>
    <property type="molecule type" value="Genomic_DNA"/>
</dbReference>
<feature type="transmembrane region" description="Helical" evidence="8">
    <location>
        <begin position="293"/>
        <end position="315"/>
    </location>
</feature>
<feature type="transmembrane region" description="Helical" evidence="8">
    <location>
        <begin position="414"/>
        <end position="435"/>
    </location>
</feature>
<feature type="transmembrane region" description="Helical" evidence="8">
    <location>
        <begin position="348"/>
        <end position="377"/>
    </location>
</feature>
<sequence>MSQSTGTAAPAAEAPHRSGPWKIATAAMIGTSVEWYDFGIYATAAALVFPELFFPEMSRALGTLMSFATLFVGALGRPLGAVLFGHIGDRHGRKKALIWSMTLMGAATVCIGLLPTYDRIGVLAPLLLVLIRMIQSLAVGGEWGGAVLFAVEHAPPRRKAFFGSFPQVGDGVGYFLSTGVFALTALLGHDALADWAWRVPFLLSAVLVAVGLVIRRSMDESPEFEAARRAEEAAARAGLGKESAPVVAVLRDAWKTWLLATGAFLITVGGYYVVVTFMSSYAVTELGFTDAQAAAAGTAASVVVIVCTPLSALLADRHGLRRVTLIGVLLHLVAAFPMFWLADTRSVAGLWLAMCLPMLASTIAYASLGTLASGWFAPRVRYTGLSMSFQTAGLLGTLAPAATTWLFSSFGGSWVPVAIAFAAMAAVSAVCLLTFRPAPEAGTSPDTSESGTPGPTTAAGTETLPGDADDAAGVTRAG</sequence>
<feature type="transmembrane region" description="Helical" evidence="8">
    <location>
        <begin position="123"/>
        <end position="151"/>
    </location>
</feature>
<protein>
    <submittedName>
        <fullName evidence="10">MFS transporter</fullName>
    </submittedName>
</protein>
<evidence type="ECO:0000256" key="5">
    <source>
        <dbReference type="ARBA" id="ARBA00022989"/>
    </source>
</evidence>
<evidence type="ECO:0000256" key="6">
    <source>
        <dbReference type="ARBA" id="ARBA00023136"/>
    </source>
</evidence>
<evidence type="ECO:0000256" key="8">
    <source>
        <dbReference type="SAM" id="Phobius"/>
    </source>
</evidence>
<evidence type="ECO:0000313" key="11">
    <source>
        <dbReference type="Proteomes" id="UP001611339"/>
    </source>
</evidence>
<evidence type="ECO:0000256" key="7">
    <source>
        <dbReference type="SAM" id="MobiDB-lite"/>
    </source>
</evidence>
<evidence type="ECO:0000256" key="2">
    <source>
        <dbReference type="ARBA" id="ARBA00022448"/>
    </source>
</evidence>
<feature type="transmembrane region" description="Helical" evidence="8">
    <location>
        <begin position="389"/>
        <end position="408"/>
    </location>
</feature>
<accession>A0ABW7U5X4</accession>
<proteinExistence type="predicted"/>
<reference evidence="10 11" key="1">
    <citation type="submission" date="2024-10" db="EMBL/GenBank/DDBJ databases">
        <title>The Natural Products Discovery Center: Release of the First 8490 Sequenced Strains for Exploring Actinobacteria Biosynthetic Diversity.</title>
        <authorList>
            <person name="Kalkreuter E."/>
            <person name="Kautsar S.A."/>
            <person name="Yang D."/>
            <person name="Bader C.D."/>
            <person name="Teijaro C.N."/>
            <person name="Fluegel L."/>
            <person name="Davis C.M."/>
            <person name="Simpson J.R."/>
            <person name="Lauterbach L."/>
            <person name="Steele A.D."/>
            <person name="Gui C."/>
            <person name="Meng S."/>
            <person name="Li G."/>
            <person name="Viehrig K."/>
            <person name="Ye F."/>
            <person name="Su P."/>
            <person name="Kiefer A.F."/>
            <person name="Nichols A."/>
            <person name="Cepeda A.J."/>
            <person name="Yan W."/>
            <person name="Fan B."/>
            <person name="Jiang Y."/>
            <person name="Adhikari A."/>
            <person name="Zheng C.-J."/>
            <person name="Schuster L."/>
            <person name="Cowan T.M."/>
            <person name="Smanski M.J."/>
            <person name="Chevrette M.G."/>
            <person name="De Carvalho L.P.S."/>
            <person name="Shen B."/>
        </authorList>
    </citation>
    <scope>NUCLEOTIDE SEQUENCE [LARGE SCALE GENOMIC DNA]</scope>
    <source>
        <strain evidence="10 11">NPDC020602</strain>
    </source>
</reference>
<gene>
    <name evidence="10" type="ORF">ACH407_15785</name>
</gene>
<dbReference type="PANTHER" id="PTHR43045">
    <property type="entry name" value="SHIKIMATE TRANSPORTER"/>
    <property type="match status" value="1"/>
</dbReference>
<dbReference type="InterPro" id="IPR036259">
    <property type="entry name" value="MFS_trans_sf"/>
</dbReference>
<keyword evidence="11" id="KW-1185">Reference proteome</keyword>
<keyword evidence="6 8" id="KW-0472">Membrane</keyword>
<evidence type="ECO:0000256" key="1">
    <source>
        <dbReference type="ARBA" id="ARBA00004651"/>
    </source>
</evidence>
<keyword evidence="4 8" id="KW-0812">Transmembrane</keyword>
<feature type="transmembrane region" description="Helical" evidence="8">
    <location>
        <begin position="96"/>
        <end position="117"/>
    </location>
</feature>
<feature type="compositionally biased region" description="Low complexity" evidence="7">
    <location>
        <begin position="451"/>
        <end position="466"/>
    </location>
</feature>
<feature type="domain" description="Major facilitator superfamily (MFS) profile" evidence="9">
    <location>
        <begin position="23"/>
        <end position="440"/>
    </location>
</feature>
<evidence type="ECO:0000256" key="3">
    <source>
        <dbReference type="ARBA" id="ARBA00022475"/>
    </source>
</evidence>
<dbReference type="Gene3D" id="1.20.1250.20">
    <property type="entry name" value="MFS general substrate transporter like domains"/>
    <property type="match status" value="2"/>
</dbReference>
<feature type="transmembrane region" description="Helical" evidence="8">
    <location>
        <begin position="257"/>
        <end position="281"/>
    </location>
</feature>
<evidence type="ECO:0000256" key="4">
    <source>
        <dbReference type="ARBA" id="ARBA00022692"/>
    </source>
</evidence>
<feature type="transmembrane region" description="Helical" evidence="8">
    <location>
        <begin position="322"/>
        <end position="342"/>
    </location>
</feature>
<keyword evidence="3" id="KW-1003">Cell membrane</keyword>
<comment type="subcellular location">
    <subcellularLocation>
        <location evidence="1">Cell membrane</location>
        <topology evidence="1">Multi-pass membrane protein</topology>
    </subcellularLocation>
</comment>
<evidence type="ECO:0000313" key="10">
    <source>
        <dbReference type="EMBL" id="MFI1715014.1"/>
    </source>
</evidence>
<dbReference type="RefSeq" id="WP_398709652.1">
    <property type="nucleotide sequence ID" value="NZ_JBIRUI010000006.1"/>
</dbReference>